<feature type="compositionally biased region" description="Basic residues" evidence="1">
    <location>
        <begin position="81"/>
        <end position="90"/>
    </location>
</feature>
<accession>A0A550BZT8</accession>
<evidence type="ECO:0000313" key="3">
    <source>
        <dbReference type="Proteomes" id="UP000320762"/>
    </source>
</evidence>
<name>A0A550BZT8_9AGAR</name>
<feature type="compositionally biased region" description="Polar residues" evidence="1">
    <location>
        <begin position="51"/>
        <end position="64"/>
    </location>
</feature>
<feature type="non-terminal residue" evidence="2">
    <location>
        <position position="1"/>
    </location>
</feature>
<reference evidence="2 3" key="1">
    <citation type="journal article" date="2019" name="New Phytol.">
        <title>Comparative genomics reveals unique wood-decay strategies and fruiting body development in the Schizophyllaceae.</title>
        <authorList>
            <person name="Almasi E."/>
            <person name="Sahu N."/>
            <person name="Krizsan K."/>
            <person name="Balint B."/>
            <person name="Kovacs G.M."/>
            <person name="Kiss B."/>
            <person name="Cseklye J."/>
            <person name="Drula E."/>
            <person name="Henrissat B."/>
            <person name="Nagy I."/>
            <person name="Chovatia M."/>
            <person name="Adam C."/>
            <person name="LaButti K."/>
            <person name="Lipzen A."/>
            <person name="Riley R."/>
            <person name="Grigoriev I.V."/>
            <person name="Nagy L.G."/>
        </authorList>
    </citation>
    <scope>NUCLEOTIDE SEQUENCE [LARGE SCALE GENOMIC DNA]</scope>
    <source>
        <strain evidence="2 3">NL-1724</strain>
    </source>
</reference>
<comment type="caution">
    <text evidence="2">The sequence shown here is derived from an EMBL/GenBank/DDBJ whole genome shotgun (WGS) entry which is preliminary data.</text>
</comment>
<feature type="compositionally biased region" description="Basic and acidic residues" evidence="1">
    <location>
        <begin position="139"/>
        <end position="151"/>
    </location>
</feature>
<evidence type="ECO:0000313" key="2">
    <source>
        <dbReference type="EMBL" id="TRM58016.1"/>
    </source>
</evidence>
<evidence type="ECO:0000256" key="1">
    <source>
        <dbReference type="SAM" id="MobiDB-lite"/>
    </source>
</evidence>
<sequence length="533" mass="59811">FSDIRNSSVAADTAAAADPVQVSTPTRQLFSVEPSIKLEDELTPDDLHAVTGSNMLSSTPAHSRTSVKRASEEREESPNRAKARAKKSRQDRKGSSSRPRRAREESVQIEPEEALPNPSSSSTWAMPEDEEKPPATIDTIKRQSLEDDRPRSGATANTSRALSPRTVKAEDDLDQVMLDVDAPIISKRSASPEAPASSPPPPQFARSRRIPQHDHTMVYSATAVRQELFSATTDESSSESDDESAVAKSWTAHPHIIPPPPLETDEVFWTINMSQPTRRFRSQQKRAKMLRTNVLLRRAVLVYTNWDMREDDEDVRSLVEEQSGSRNAEVCLLDNVVAYNMKQNERQDEVPSCLAFIVCGSAALKDALLASAVWTRRDRLIIFREPVISVTGQYRFFRISPVASDVEDRELKNIVHEGLSKDMKGTEQEMLDTSKTLVYRSKTRPDHVDIRVKFNENQMSDQLFLPMQISKAEVNKPPTLKLGKTTYRRHAPTCCRLCQGGAHRWKDCPLHLRLGLEPLGRGDGKPRFAILVE</sequence>
<feature type="region of interest" description="Disordered" evidence="1">
    <location>
        <begin position="1"/>
        <end position="174"/>
    </location>
</feature>
<dbReference type="AlphaFoldDB" id="A0A550BZT8"/>
<proteinExistence type="predicted"/>
<feature type="compositionally biased region" description="Basic and acidic residues" evidence="1">
    <location>
        <begin position="36"/>
        <end position="48"/>
    </location>
</feature>
<dbReference type="Proteomes" id="UP000320762">
    <property type="component" value="Unassembled WGS sequence"/>
</dbReference>
<keyword evidence="3" id="KW-1185">Reference proteome</keyword>
<protein>
    <submittedName>
        <fullName evidence="2">Uncharacterized protein</fullName>
    </submittedName>
</protein>
<gene>
    <name evidence="2" type="ORF">BD626DRAFT_513007</name>
</gene>
<feature type="compositionally biased region" description="Low complexity" evidence="1">
    <location>
        <begin position="186"/>
        <end position="196"/>
    </location>
</feature>
<dbReference type="EMBL" id="VDMD01000040">
    <property type="protein sequence ID" value="TRM58016.1"/>
    <property type="molecule type" value="Genomic_DNA"/>
</dbReference>
<feature type="compositionally biased region" description="Basic and acidic residues" evidence="1">
    <location>
        <begin position="69"/>
        <end position="79"/>
    </location>
</feature>
<feature type="region of interest" description="Disordered" evidence="1">
    <location>
        <begin position="186"/>
        <end position="210"/>
    </location>
</feature>
<organism evidence="2 3">
    <name type="scientific">Schizophyllum amplum</name>
    <dbReference type="NCBI Taxonomy" id="97359"/>
    <lineage>
        <taxon>Eukaryota</taxon>
        <taxon>Fungi</taxon>
        <taxon>Dikarya</taxon>
        <taxon>Basidiomycota</taxon>
        <taxon>Agaricomycotina</taxon>
        <taxon>Agaricomycetes</taxon>
        <taxon>Agaricomycetidae</taxon>
        <taxon>Agaricales</taxon>
        <taxon>Schizophyllaceae</taxon>
        <taxon>Schizophyllum</taxon>
    </lineage>
</organism>